<dbReference type="InterPro" id="IPR002579">
    <property type="entry name" value="Met_Sox_Rdtase_MsrB_dom"/>
</dbReference>
<dbReference type="GO" id="GO:0006979">
    <property type="term" value="P:response to oxidative stress"/>
    <property type="evidence" value="ECO:0007669"/>
    <property type="project" value="InterPro"/>
</dbReference>
<feature type="region of interest" description="Disordered" evidence="4">
    <location>
        <begin position="1"/>
        <end position="24"/>
    </location>
</feature>
<dbReference type="AlphaFoldDB" id="A0A6B2M2N6"/>
<dbReference type="Pfam" id="PF01641">
    <property type="entry name" value="SelR"/>
    <property type="match status" value="1"/>
</dbReference>
<dbReference type="Gene3D" id="2.170.150.20">
    <property type="entry name" value="Peptide methionine sulfoxide reductase"/>
    <property type="match status" value="1"/>
</dbReference>
<dbReference type="GO" id="GO:0005737">
    <property type="term" value="C:cytoplasm"/>
    <property type="evidence" value="ECO:0007669"/>
    <property type="project" value="TreeGrafter"/>
</dbReference>
<evidence type="ECO:0000256" key="3">
    <source>
        <dbReference type="ARBA" id="ARBA00048488"/>
    </source>
</evidence>
<proteinExistence type="predicted"/>
<comment type="caution">
    <text evidence="6">The sequence shown here is derived from an EMBL/GenBank/DDBJ whole genome shotgun (WGS) entry which is preliminary data.</text>
</comment>
<organism evidence="6 7">
    <name type="scientific">Oceanipulchritudo coccoides</name>
    <dbReference type="NCBI Taxonomy" id="2706888"/>
    <lineage>
        <taxon>Bacteria</taxon>
        <taxon>Pseudomonadati</taxon>
        <taxon>Verrucomicrobiota</taxon>
        <taxon>Opitutia</taxon>
        <taxon>Puniceicoccales</taxon>
        <taxon>Oceanipulchritudinaceae</taxon>
        <taxon>Oceanipulchritudo</taxon>
    </lineage>
</organism>
<reference evidence="6 7" key="1">
    <citation type="submission" date="2020-02" db="EMBL/GenBank/DDBJ databases">
        <title>Albibacoteraceae fam. nov., the first described family within the subdivision 4 Verrucomicrobia.</title>
        <authorList>
            <person name="Xi F."/>
        </authorList>
    </citation>
    <scope>NUCLEOTIDE SEQUENCE [LARGE SCALE GENOMIC DNA]</scope>
    <source>
        <strain evidence="6 7">CK1056</strain>
    </source>
</reference>
<name>A0A6B2M2N6_9BACT</name>
<evidence type="ECO:0000313" key="7">
    <source>
        <dbReference type="Proteomes" id="UP000478417"/>
    </source>
</evidence>
<dbReference type="InterPro" id="IPR028427">
    <property type="entry name" value="Met_Sox_Rdtase_MsrB"/>
</dbReference>
<dbReference type="PANTHER" id="PTHR10173:SF52">
    <property type="entry name" value="METHIONINE-R-SULFOXIDE REDUCTASE B1"/>
    <property type="match status" value="1"/>
</dbReference>
<dbReference type="GO" id="GO:0033743">
    <property type="term" value="F:peptide-methionine (R)-S-oxide reductase activity"/>
    <property type="evidence" value="ECO:0007669"/>
    <property type="project" value="UniProtKB-EC"/>
</dbReference>
<dbReference type="EC" id="1.8.4.12" evidence="1"/>
<evidence type="ECO:0000256" key="4">
    <source>
        <dbReference type="SAM" id="MobiDB-lite"/>
    </source>
</evidence>
<dbReference type="EMBL" id="JAAGNX010000002">
    <property type="protein sequence ID" value="NDV62384.1"/>
    <property type="molecule type" value="Genomic_DNA"/>
</dbReference>
<accession>A0A6B2M2N6</accession>
<dbReference type="PROSITE" id="PS51790">
    <property type="entry name" value="MSRB"/>
    <property type="match status" value="1"/>
</dbReference>
<comment type="catalytic activity">
    <reaction evidence="3">
        <text>L-methionyl-[protein] + [thioredoxin]-disulfide + H2O = L-methionyl-(R)-S-oxide-[protein] + [thioredoxin]-dithiol</text>
        <dbReference type="Rhea" id="RHEA:24164"/>
        <dbReference type="Rhea" id="RHEA-COMP:10698"/>
        <dbReference type="Rhea" id="RHEA-COMP:10700"/>
        <dbReference type="Rhea" id="RHEA-COMP:12313"/>
        <dbReference type="Rhea" id="RHEA-COMP:12314"/>
        <dbReference type="ChEBI" id="CHEBI:15377"/>
        <dbReference type="ChEBI" id="CHEBI:16044"/>
        <dbReference type="ChEBI" id="CHEBI:29950"/>
        <dbReference type="ChEBI" id="CHEBI:45764"/>
        <dbReference type="ChEBI" id="CHEBI:50058"/>
        <dbReference type="EC" id="1.8.4.12"/>
    </reaction>
</comment>
<sequence>MEEKPSAPEEVSAPEKLEESDWKERLTPEQYRILRQAGTERPNGDVYHQFKDQGAGKYFCAGCGTMLFSSEHKFDSRCGWPSFWDPAAIDSIETRTDMSLGMKRVEVVCANCKGHLGHLFEGEGFDTPTDQRFCINGTVLTFVPDEK</sequence>
<dbReference type="RefSeq" id="WP_163965620.1">
    <property type="nucleotide sequence ID" value="NZ_JAAGNX010000002.1"/>
</dbReference>
<evidence type="ECO:0000259" key="5">
    <source>
        <dbReference type="PROSITE" id="PS51790"/>
    </source>
</evidence>
<evidence type="ECO:0000256" key="1">
    <source>
        <dbReference type="ARBA" id="ARBA00012499"/>
    </source>
</evidence>
<dbReference type="InterPro" id="IPR011057">
    <property type="entry name" value="Mss4-like_sf"/>
</dbReference>
<dbReference type="SUPFAM" id="SSF51316">
    <property type="entry name" value="Mss4-like"/>
    <property type="match status" value="1"/>
</dbReference>
<keyword evidence="7" id="KW-1185">Reference proteome</keyword>
<gene>
    <name evidence="6" type="primary">msrB</name>
    <name evidence="6" type="ORF">G0Q06_07980</name>
</gene>
<dbReference type="PANTHER" id="PTHR10173">
    <property type="entry name" value="METHIONINE SULFOXIDE REDUCTASE"/>
    <property type="match status" value="1"/>
</dbReference>
<feature type="domain" description="MsrB" evidence="5">
    <location>
        <begin position="19"/>
        <end position="145"/>
    </location>
</feature>
<dbReference type="Proteomes" id="UP000478417">
    <property type="component" value="Unassembled WGS sequence"/>
</dbReference>
<dbReference type="GO" id="GO:0030091">
    <property type="term" value="P:protein repair"/>
    <property type="evidence" value="ECO:0007669"/>
    <property type="project" value="InterPro"/>
</dbReference>
<protein>
    <recommendedName>
        <fullName evidence="1">peptide-methionine (R)-S-oxide reductase</fullName>
        <ecNumber evidence="1">1.8.4.12</ecNumber>
    </recommendedName>
</protein>
<keyword evidence="2 6" id="KW-0560">Oxidoreductase</keyword>
<dbReference type="NCBIfam" id="TIGR00357">
    <property type="entry name" value="peptide-methionine (R)-S-oxide reductase MsrB"/>
    <property type="match status" value="1"/>
</dbReference>
<evidence type="ECO:0000256" key="2">
    <source>
        <dbReference type="ARBA" id="ARBA00023002"/>
    </source>
</evidence>
<evidence type="ECO:0000313" key="6">
    <source>
        <dbReference type="EMBL" id="NDV62384.1"/>
    </source>
</evidence>